<evidence type="ECO:0000313" key="4">
    <source>
        <dbReference type="Proteomes" id="UP001159427"/>
    </source>
</evidence>
<accession>A0ABN8MHB4</accession>
<dbReference type="SUPFAM" id="SSF56112">
    <property type="entry name" value="Protein kinase-like (PK-like)"/>
    <property type="match status" value="1"/>
</dbReference>
<feature type="chain" id="PRO_5046021154" description="Protein kinase domain-containing protein" evidence="2">
    <location>
        <begin position="26"/>
        <end position="284"/>
    </location>
</feature>
<organism evidence="3 4">
    <name type="scientific">Porites evermanni</name>
    <dbReference type="NCBI Taxonomy" id="104178"/>
    <lineage>
        <taxon>Eukaryota</taxon>
        <taxon>Metazoa</taxon>
        <taxon>Cnidaria</taxon>
        <taxon>Anthozoa</taxon>
        <taxon>Hexacorallia</taxon>
        <taxon>Scleractinia</taxon>
        <taxon>Fungiina</taxon>
        <taxon>Poritidae</taxon>
        <taxon>Porites</taxon>
    </lineage>
</organism>
<evidence type="ECO:0000313" key="3">
    <source>
        <dbReference type="EMBL" id="CAH3027944.1"/>
    </source>
</evidence>
<dbReference type="EMBL" id="CALNXI010000480">
    <property type="protein sequence ID" value="CAH3027944.1"/>
    <property type="molecule type" value="Genomic_DNA"/>
</dbReference>
<dbReference type="Proteomes" id="UP001159427">
    <property type="component" value="Unassembled WGS sequence"/>
</dbReference>
<gene>
    <name evidence="3" type="ORF">PEVE_00032752</name>
</gene>
<dbReference type="Gene3D" id="3.30.200.20">
    <property type="entry name" value="Phosphorylase Kinase, domain 1"/>
    <property type="match status" value="1"/>
</dbReference>
<reference evidence="3 4" key="1">
    <citation type="submission" date="2022-05" db="EMBL/GenBank/DDBJ databases">
        <authorList>
            <consortium name="Genoscope - CEA"/>
            <person name="William W."/>
        </authorList>
    </citation>
    <scope>NUCLEOTIDE SEQUENCE [LARGE SCALE GENOMIC DNA]</scope>
</reference>
<proteinExistence type="predicted"/>
<dbReference type="InterPro" id="IPR011009">
    <property type="entry name" value="Kinase-like_dom_sf"/>
</dbReference>
<evidence type="ECO:0008006" key="5">
    <source>
        <dbReference type="Google" id="ProtNLM"/>
    </source>
</evidence>
<keyword evidence="4" id="KW-1185">Reference proteome</keyword>
<sequence>MGAYHFRKKWKWMVSLGTDFPLLVATESCEIIRTPQFSTTARKFKVCTKDPSDLVVLPLSIDPFEKRKKAPSDNKKKANQEGRALHHLPKMRNALSSSDKWSEMKKRGSQYPGFSQSSNDIAYCKNIKEMKGFGPHLRLHFMWNDNQLSKRHTTTRKCQIGIEGKNTEITLRRAPCEAQTRYAWPTNDDGRRWMGIVSDADLEHNHSKPAPHRFSQEDLPSFEWANLNDKEEIGRGSFGSGFLAKYTQTSKDDGRGDLVVIKKLLRTEEEDKRLFLKEAKTLQG</sequence>
<evidence type="ECO:0000256" key="1">
    <source>
        <dbReference type="SAM" id="MobiDB-lite"/>
    </source>
</evidence>
<name>A0ABN8MHB4_9CNID</name>
<feature type="compositionally biased region" description="Basic and acidic residues" evidence="1">
    <location>
        <begin position="70"/>
        <end position="84"/>
    </location>
</feature>
<evidence type="ECO:0000256" key="2">
    <source>
        <dbReference type="SAM" id="SignalP"/>
    </source>
</evidence>
<comment type="caution">
    <text evidence="3">The sequence shown here is derived from an EMBL/GenBank/DDBJ whole genome shotgun (WGS) entry which is preliminary data.</text>
</comment>
<feature type="region of interest" description="Disordered" evidence="1">
    <location>
        <begin position="66"/>
        <end position="89"/>
    </location>
</feature>
<keyword evidence="2" id="KW-0732">Signal</keyword>
<feature type="signal peptide" evidence="2">
    <location>
        <begin position="1"/>
        <end position="25"/>
    </location>
</feature>
<protein>
    <recommendedName>
        <fullName evidence="5">Protein kinase domain-containing protein</fullName>
    </recommendedName>
</protein>